<feature type="compositionally biased region" description="Polar residues" evidence="1">
    <location>
        <begin position="55"/>
        <end position="81"/>
    </location>
</feature>
<accession>A0A6A6UCP2</accession>
<evidence type="ECO:0000256" key="1">
    <source>
        <dbReference type="SAM" id="MobiDB-lite"/>
    </source>
</evidence>
<gene>
    <name evidence="2" type="ORF">BT63DRAFT_455621</name>
</gene>
<dbReference type="AlphaFoldDB" id="A0A6A6UCP2"/>
<dbReference type="EMBL" id="MU004235">
    <property type="protein sequence ID" value="KAF2669640.1"/>
    <property type="molecule type" value="Genomic_DNA"/>
</dbReference>
<dbReference type="Proteomes" id="UP000799302">
    <property type="component" value="Unassembled WGS sequence"/>
</dbReference>
<protein>
    <submittedName>
        <fullName evidence="2">Uncharacterized protein</fullName>
    </submittedName>
</protein>
<sequence>MVSKGILIVSPLRANNSEPTGPHDLPVSNYWQELPPVNKDPSPYPSPRYVRSRTAKNTSSSSPTASPEHTQNAVPRTSLVSPVSRARRAMAHRPLAAIIRNLHGGSGVIIVSPYAAILAHCAPPASTMFDDLSLNQMRTRQLISEVKDAYRLLGQQGFFPPEQTEVRAVHAITSEQYGEVPPEQRLAHPELKELVHDLMAPNGDPRFVEGMYSPFHLNSSGRYSEQGTFGVRAIARGKTRPVMPEVLCDGVVWK</sequence>
<name>A0A6A6UCP2_9PEZI</name>
<evidence type="ECO:0000313" key="3">
    <source>
        <dbReference type="Proteomes" id="UP000799302"/>
    </source>
</evidence>
<proteinExistence type="predicted"/>
<organism evidence="2 3">
    <name type="scientific">Microthyrium microscopicum</name>
    <dbReference type="NCBI Taxonomy" id="703497"/>
    <lineage>
        <taxon>Eukaryota</taxon>
        <taxon>Fungi</taxon>
        <taxon>Dikarya</taxon>
        <taxon>Ascomycota</taxon>
        <taxon>Pezizomycotina</taxon>
        <taxon>Dothideomycetes</taxon>
        <taxon>Dothideomycetes incertae sedis</taxon>
        <taxon>Microthyriales</taxon>
        <taxon>Microthyriaceae</taxon>
        <taxon>Microthyrium</taxon>
    </lineage>
</organism>
<feature type="region of interest" description="Disordered" evidence="1">
    <location>
        <begin position="13"/>
        <end position="83"/>
    </location>
</feature>
<evidence type="ECO:0000313" key="2">
    <source>
        <dbReference type="EMBL" id="KAF2669640.1"/>
    </source>
</evidence>
<keyword evidence="3" id="KW-1185">Reference proteome</keyword>
<reference evidence="2" key="1">
    <citation type="journal article" date="2020" name="Stud. Mycol.">
        <title>101 Dothideomycetes genomes: a test case for predicting lifestyles and emergence of pathogens.</title>
        <authorList>
            <person name="Haridas S."/>
            <person name="Albert R."/>
            <person name="Binder M."/>
            <person name="Bloem J."/>
            <person name="Labutti K."/>
            <person name="Salamov A."/>
            <person name="Andreopoulos B."/>
            <person name="Baker S."/>
            <person name="Barry K."/>
            <person name="Bills G."/>
            <person name="Bluhm B."/>
            <person name="Cannon C."/>
            <person name="Castanera R."/>
            <person name="Culley D."/>
            <person name="Daum C."/>
            <person name="Ezra D."/>
            <person name="Gonzalez J."/>
            <person name="Henrissat B."/>
            <person name="Kuo A."/>
            <person name="Liang C."/>
            <person name="Lipzen A."/>
            <person name="Lutzoni F."/>
            <person name="Magnuson J."/>
            <person name="Mondo S."/>
            <person name="Nolan M."/>
            <person name="Ohm R."/>
            <person name="Pangilinan J."/>
            <person name="Park H.-J."/>
            <person name="Ramirez L."/>
            <person name="Alfaro M."/>
            <person name="Sun H."/>
            <person name="Tritt A."/>
            <person name="Yoshinaga Y."/>
            <person name="Zwiers L.-H."/>
            <person name="Turgeon B."/>
            <person name="Goodwin S."/>
            <person name="Spatafora J."/>
            <person name="Crous P."/>
            <person name="Grigoriev I."/>
        </authorList>
    </citation>
    <scope>NUCLEOTIDE SEQUENCE</scope>
    <source>
        <strain evidence="2">CBS 115976</strain>
    </source>
</reference>